<dbReference type="RefSeq" id="WP_373656866.1">
    <property type="nucleotide sequence ID" value="NZ_JBGUAW010000010.1"/>
</dbReference>
<reference evidence="3 4" key="1">
    <citation type="submission" date="2024-08" db="EMBL/GenBank/DDBJ databases">
        <title>Whole-genome sequencing of halo(alkali)philic microorganisms from hypersaline lakes.</title>
        <authorList>
            <person name="Sorokin D.Y."/>
            <person name="Merkel A.Y."/>
            <person name="Messina E."/>
            <person name="Yakimov M."/>
        </authorList>
    </citation>
    <scope>NUCLEOTIDE SEQUENCE [LARGE SCALE GENOMIC DNA]</scope>
    <source>
        <strain evidence="3 4">Cl-TMA</strain>
    </source>
</reference>
<feature type="chain" id="PRO_5046908766" evidence="1">
    <location>
        <begin position="24"/>
        <end position="117"/>
    </location>
</feature>
<keyword evidence="1" id="KW-0732">Signal</keyword>
<dbReference type="InterPro" id="IPR036365">
    <property type="entry name" value="PGBD-like_sf"/>
</dbReference>
<dbReference type="Proteomes" id="UP001575181">
    <property type="component" value="Unassembled WGS sequence"/>
</dbReference>
<feature type="domain" description="Peptidoglycan binding-like" evidence="2">
    <location>
        <begin position="56"/>
        <end position="108"/>
    </location>
</feature>
<protein>
    <submittedName>
        <fullName evidence="3">Peptidoglycan-binding domain-containing protein</fullName>
    </submittedName>
</protein>
<feature type="signal peptide" evidence="1">
    <location>
        <begin position="1"/>
        <end position="23"/>
    </location>
</feature>
<dbReference type="EMBL" id="JBGUAW010000010">
    <property type="protein sequence ID" value="MFA9462080.1"/>
    <property type="molecule type" value="Genomic_DNA"/>
</dbReference>
<evidence type="ECO:0000256" key="1">
    <source>
        <dbReference type="SAM" id="SignalP"/>
    </source>
</evidence>
<dbReference type="InterPro" id="IPR002477">
    <property type="entry name" value="Peptidoglycan-bd-like"/>
</dbReference>
<comment type="caution">
    <text evidence="3">The sequence shown here is derived from an EMBL/GenBank/DDBJ whole genome shotgun (WGS) entry which is preliminary data.</text>
</comment>
<organism evidence="3 4">
    <name type="scientific">Thiohalorhabdus methylotrophus</name>
    <dbReference type="NCBI Taxonomy" id="3242694"/>
    <lineage>
        <taxon>Bacteria</taxon>
        <taxon>Pseudomonadati</taxon>
        <taxon>Pseudomonadota</taxon>
        <taxon>Gammaproteobacteria</taxon>
        <taxon>Thiohalorhabdales</taxon>
        <taxon>Thiohalorhabdaceae</taxon>
        <taxon>Thiohalorhabdus</taxon>
    </lineage>
</organism>
<accession>A0ABV4U190</accession>
<evidence type="ECO:0000313" key="4">
    <source>
        <dbReference type="Proteomes" id="UP001575181"/>
    </source>
</evidence>
<dbReference type="Pfam" id="PF01471">
    <property type="entry name" value="PG_binding_1"/>
    <property type="match status" value="1"/>
</dbReference>
<evidence type="ECO:0000259" key="2">
    <source>
        <dbReference type="Pfam" id="PF01471"/>
    </source>
</evidence>
<dbReference type="Gene3D" id="1.10.101.10">
    <property type="entry name" value="PGBD-like superfamily/PGBD"/>
    <property type="match status" value="1"/>
</dbReference>
<name>A0ABV4U190_9GAMM</name>
<sequence>MAGSKQIFAGFAIVVLAVGSALAENIAGTQGQSGDPGNRNARVQEGPQLTISPAVVRQIQEKLSNQGFNTGRADGIWSAQSASALADYQQSKGMEPTGQLTIRTLSALGVRIKARTP</sequence>
<dbReference type="SUPFAM" id="SSF47090">
    <property type="entry name" value="PGBD-like"/>
    <property type="match status" value="1"/>
</dbReference>
<keyword evidence="4" id="KW-1185">Reference proteome</keyword>
<gene>
    <name evidence="3" type="ORF">ACERLL_14770</name>
</gene>
<proteinExistence type="predicted"/>
<evidence type="ECO:0000313" key="3">
    <source>
        <dbReference type="EMBL" id="MFA9462080.1"/>
    </source>
</evidence>
<dbReference type="InterPro" id="IPR036366">
    <property type="entry name" value="PGBDSf"/>
</dbReference>